<evidence type="ECO:0000313" key="1">
    <source>
        <dbReference type="EMBL" id="VCU71530.1"/>
    </source>
</evidence>
<sequence length="71" mass="7941">MDELRVALLKNWRALGFRYPVYGVLDAEELALDARATLVLDSGHHCIVQVEDVLLLPGIDVHDLVPARFDS</sequence>
<gene>
    <name evidence="1" type="ORF">PIGHUM_03615</name>
</gene>
<dbReference type="EMBL" id="UWPJ01000027">
    <property type="protein sequence ID" value="VCU71530.1"/>
    <property type="molecule type" value="Genomic_DNA"/>
</dbReference>
<name>A0A3P4B7E6_9BURK</name>
<accession>A0A3P4B7E6</accession>
<protein>
    <submittedName>
        <fullName evidence="1">Uncharacterized protein</fullName>
    </submittedName>
</protein>
<dbReference type="AlphaFoldDB" id="A0A3P4B7E6"/>
<organism evidence="1 2">
    <name type="scientific">Pigmentiphaga humi</name>
    <dbReference type="NCBI Taxonomy" id="2478468"/>
    <lineage>
        <taxon>Bacteria</taxon>
        <taxon>Pseudomonadati</taxon>
        <taxon>Pseudomonadota</taxon>
        <taxon>Betaproteobacteria</taxon>
        <taxon>Burkholderiales</taxon>
        <taxon>Alcaligenaceae</taxon>
        <taxon>Pigmentiphaga</taxon>
    </lineage>
</organism>
<reference evidence="1 2" key="1">
    <citation type="submission" date="2018-10" db="EMBL/GenBank/DDBJ databases">
        <authorList>
            <person name="Criscuolo A."/>
        </authorList>
    </citation>
    <scope>NUCLEOTIDE SEQUENCE [LARGE SCALE GENOMIC DNA]</scope>
    <source>
        <strain evidence="1">DnA1</strain>
    </source>
</reference>
<proteinExistence type="predicted"/>
<keyword evidence="2" id="KW-1185">Reference proteome</keyword>
<evidence type="ECO:0000313" key="2">
    <source>
        <dbReference type="Proteomes" id="UP000277294"/>
    </source>
</evidence>
<dbReference type="Proteomes" id="UP000277294">
    <property type="component" value="Unassembled WGS sequence"/>
</dbReference>